<name>A0A077ZS46_STYLE</name>
<dbReference type="GO" id="GO:0032259">
    <property type="term" value="P:methylation"/>
    <property type="evidence" value="ECO:0007669"/>
    <property type="project" value="UniProtKB-KW"/>
</dbReference>
<organism evidence="1 2">
    <name type="scientific">Stylonychia lemnae</name>
    <name type="common">Ciliate</name>
    <dbReference type="NCBI Taxonomy" id="5949"/>
    <lineage>
        <taxon>Eukaryota</taxon>
        <taxon>Sar</taxon>
        <taxon>Alveolata</taxon>
        <taxon>Ciliophora</taxon>
        <taxon>Intramacronucleata</taxon>
        <taxon>Spirotrichea</taxon>
        <taxon>Stichotrichia</taxon>
        <taxon>Sporadotrichida</taxon>
        <taxon>Oxytrichidae</taxon>
        <taxon>Stylonychinae</taxon>
        <taxon>Stylonychia</taxon>
    </lineage>
</organism>
<dbReference type="EMBL" id="CCKQ01001092">
    <property type="protein sequence ID" value="CDW72195.1"/>
    <property type="molecule type" value="Genomic_DNA"/>
</dbReference>
<dbReference type="InterPro" id="IPR036322">
    <property type="entry name" value="WD40_repeat_dom_sf"/>
</dbReference>
<dbReference type="AlphaFoldDB" id="A0A077ZS46"/>
<protein>
    <submittedName>
        <fullName evidence="1">Trna-methyltransferase subunit wdr4</fullName>
    </submittedName>
</protein>
<dbReference type="InterPro" id="IPR015943">
    <property type="entry name" value="WD40/YVTN_repeat-like_dom_sf"/>
</dbReference>
<evidence type="ECO:0000313" key="2">
    <source>
        <dbReference type="Proteomes" id="UP000039865"/>
    </source>
</evidence>
<dbReference type="GO" id="GO:0008168">
    <property type="term" value="F:methyltransferase activity"/>
    <property type="evidence" value="ECO:0007669"/>
    <property type="project" value="UniProtKB-KW"/>
</dbReference>
<dbReference type="InParanoid" id="A0A077ZS46"/>
<sequence length="340" mass="39287">MRKAVIKELKLSNLLLLSFNRYLYILQNKQDQIQQQSKAAFQKMKILKSYVWESNVFFDVIEKKNQLFIGEQKDVRLYNLNEFLAHNENNQNQEARILDLPAVKEYKNKKRLTMMRIAPSIETKDEIIEGLLMSDKVGEVRFLNIKNFIEGKKQSQVEEDDLATTLFGHQQECSGFQFSTNSKFLASVDTLKRVRVCDFPNIFHVRQFHLYQKTEITDFALNDSHLFTYSALDQNLMISELAGEKIIASEKQPQGFSIESLVTNQSTNQLCYLQSNQEKRTASVIQYQPDCRISNAVVQDIQINEGDKYTLATGGYLLNLRINPENGIINGDEIDVMSLQ</sequence>
<keyword evidence="2" id="KW-1185">Reference proteome</keyword>
<proteinExistence type="predicted"/>
<reference evidence="1 2" key="1">
    <citation type="submission" date="2014-06" db="EMBL/GenBank/DDBJ databases">
        <authorList>
            <person name="Swart Estienne"/>
        </authorList>
    </citation>
    <scope>NUCLEOTIDE SEQUENCE [LARGE SCALE GENOMIC DNA]</scope>
    <source>
        <strain evidence="1 2">130c</strain>
    </source>
</reference>
<dbReference type="Proteomes" id="UP000039865">
    <property type="component" value="Unassembled WGS sequence"/>
</dbReference>
<keyword evidence="1" id="KW-0808">Transferase</keyword>
<gene>
    <name evidence="1" type="primary">Contig15846.g16890</name>
    <name evidence="1" type="ORF">STYLEM_1152</name>
</gene>
<dbReference type="Gene3D" id="2.130.10.10">
    <property type="entry name" value="YVTN repeat-like/Quinoprotein amine dehydrogenase"/>
    <property type="match status" value="1"/>
</dbReference>
<evidence type="ECO:0000313" key="1">
    <source>
        <dbReference type="EMBL" id="CDW72195.1"/>
    </source>
</evidence>
<accession>A0A077ZS46</accession>
<keyword evidence="1" id="KW-0489">Methyltransferase</keyword>
<dbReference type="SUPFAM" id="SSF50978">
    <property type="entry name" value="WD40 repeat-like"/>
    <property type="match status" value="1"/>
</dbReference>